<keyword evidence="1" id="KW-0813">Transport</keyword>
<evidence type="ECO:0000313" key="5">
    <source>
        <dbReference type="EMBL" id="EJZ12137.1"/>
    </source>
</evidence>
<evidence type="ECO:0000256" key="2">
    <source>
        <dbReference type="ARBA" id="ARBA00022741"/>
    </source>
</evidence>
<keyword evidence="2" id="KW-0547">Nucleotide-binding</keyword>
<proteinExistence type="predicted"/>
<dbReference type="PROSITE" id="PS50893">
    <property type="entry name" value="ABC_TRANSPORTER_2"/>
    <property type="match status" value="1"/>
</dbReference>
<sequence length="271" mass="28996">MTLRAVEVTWTRSGNVVLDGVTVEPRRGSVVGLLGPNGSGKSSLLRILAGLDAPDSGRVELHGRPITRVPRREVARCVAMVGQHADTELDICVEDVVRLGRLPHRSLFGADADADAAVSDALAATGLSDMRKRLWHSLSGGERQRAQIARALAQRPTELLLDEPTNHLDIAHQLEILSLVGRLDVTAVIALHDLNLAAMFCDELVVLTGGRVVASGTPGDVLTEELVATVYGVGCRIGTDRGRPFIRFEPPQVAGHRPVIRCSSADLDPLT</sequence>
<dbReference type="GO" id="GO:0005524">
    <property type="term" value="F:ATP binding"/>
    <property type="evidence" value="ECO:0007669"/>
    <property type="project" value="UniProtKB-KW"/>
</dbReference>
<dbReference type="EMBL" id="ALQA01000004">
    <property type="protein sequence ID" value="EJZ12137.1"/>
    <property type="molecule type" value="Genomic_DNA"/>
</dbReference>
<organism evidence="5 6">
    <name type="scientific">Mycolicibacterium vaccae ATCC 25954</name>
    <dbReference type="NCBI Taxonomy" id="1194972"/>
    <lineage>
        <taxon>Bacteria</taxon>
        <taxon>Bacillati</taxon>
        <taxon>Actinomycetota</taxon>
        <taxon>Actinomycetes</taxon>
        <taxon>Mycobacteriales</taxon>
        <taxon>Mycobacteriaceae</taxon>
        <taxon>Mycolicibacterium</taxon>
    </lineage>
</organism>
<dbReference type="Gene3D" id="3.40.50.300">
    <property type="entry name" value="P-loop containing nucleotide triphosphate hydrolases"/>
    <property type="match status" value="1"/>
</dbReference>
<dbReference type="InterPro" id="IPR003593">
    <property type="entry name" value="AAA+_ATPase"/>
</dbReference>
<dbReference type="PROSITE" id="PS00211">
    <property type="entry name" value="ABC_TRANSPORTER_1"/>
    <property type="match status" value="1"/>
</dbReference>
<protein>
    <submittedName>
        <fullName evidence="5">ABC transporter ATP-binding protein</fullName>
    </submittedName>
</protein>
<reference evidence="5 6" key="1">
    <citation type="journal article" date="2012" name="J. Bacteriol.">
        <title>Complete Genome Sequence of Mycobacterium vaccae Type Strain ATCC 25954.</title>
        <authorList>
            <person name="Ho Y.S."/>
            <person name="Adroub S.A."/>
            <person name="Abadi M."/>
            <person name="Al Alwan B."/>
            <person name="Alkhateeb R."/>
            <person name="Gao G."/>
            <person name="Ragab A."/>
            <person name="Ali S."/>
            <person name="van Soolingen D."/>
            <person name="Bitter W."/>
            <person name="Pain A."/>
            <person name="Abdallah A.M."/>
        </authorList>
    </citation>
    <scope>NUCLEOTIDE SEQUENCE [LARGE SCALE GENOMIC DNA]</scope>
    <source>
        <strain evidence="5 6">ATCC 25954</strain>
    </source>
</reference>
<dbReference type="SMART" id="SM00382">
    <property type="entry name" value="AAA"/>
    <property type="match status" value="1"/>
</dbReference>
<accession>K0UYC0</accession>
<dbReference type="CDD" id="cd03214">
    <property type="entry name" value="ABC_Iron-Siderophores_B12_Hemin"/>
    <property type="match status" value="1"/>
</dbReference>
<dbReference type="FunFam" id="3.40.50.300:FF:000134">
    <property type="entry name" value="Iron-enterobactin ABC transporter ATP-binding protein"/>
    <property type="match status" value="1"/>
</dbReference>
<dbReference type="GO" id="GO:0016887">
    <property type="term" value="F:ATP hydrolysis activity"/>
    <property type="evidence" value="ECO:0007669"/>
    <property type="project" value="InterPro"/>
</dbReference>
<evidence type="ECO:0000256" key="1">
    <source>
        <dbReference type="ARBA" id="ARBA00022448"/>
    </source>
</evidence>
<dbReference type="SUPFAM" id="SSF52540">
    <property type="entry name" value="P-loop containing nucleoside triphosphate hydrolases"/>
    <property type="match status" value="1"/>
</dbReference>
<dbReference type="InterPro" id="IPR027417">
    <property type="entry name" value="P-loop_NTPase"/>
</dbReference>
<name>K0UYC0_MYCVA</name>
<dbReference type="eggNOG" id="COG1120">
    <property type="taxonomic scope" value="Bacteria"/>
</dbReference>
<dbReference type="InterPro" id="IPR017871">
    <property type="entry name" value="ABC_transporter-like_CS"/>
</dbReference>
<dbReference type="Pfam" id="PF00005">
    <property type="entry name" value="ABC_tran"/>
    <property type="match status" value="1"/>
</dbReference>
<dbReference type="PATRIC" id="fig|1194972.3.peg.554"/>
<dbReference type="RefSeq" id="WP_003929744.1">
    <property type="nucleotide sequence ID" value="NZ_JH814687.1"/>
</dbReference>
<evidence type="ECO:0000313" key="6">
    <source>
        <dbReference type="Proteomes" id="UP000006072"/>
    </source>
</evidence>
<gene>
    <name evidence="5" type="ORF">MVAC_02736</name>
</gene>
<comment type="caution">
    <text evidence="5">The sequence shown here is derived from an EMBL/GenBank/DDBJ whole genome shotgun (WGS) entry which is preliminary data.</text>
</comment>
<dbReference type="AlphaFoldDB" id="K0UYC0"/>
<evidence type="ECO:0000259" key="4">
    <source>
        <dbReference type="PROSITE" id="PS50893"/>
    </source>
</evidence>
<dbReference type="PANTHER" id="PTHR42794:SF2">
    <property type="entry name" value="ABC TRANSPORTER ATP-BINDING PROTEIN"/>
    <property type="match status" value="1"/>
</dbReference>
<evidence type="ECO:0000256" key="3">
    <source>
        <dbReference type="ARBA" id="ARBA00022840"/>
    </source>
</evidence>
<keyword evidence="6" id="KW-1185">Reference proteome</keyword>
<feature type="domain" description="ABC transporter" evidence="4">
    <location>
        <begin position="3"/>
        <end position="234"/>
    </location>
</feature>
<dbReference type="Proteomes" id="UP000006072">
    <property type="component" value="Unassembled WGS sequence"/>
</dbReference>
<dbReference type="PANTHER" id="PTHR42794">
    <property type="entry name" value="HEMIN IMPORT ATP-BINDING PROTEIN HMUV"/>
    <property type="match status" value="1"/>
</dbReference>
<dbReference type="InterPro" id="IPR003439">
    <property type="entry name" value="ABC_transporter-like_ATP-bd"/>
</dbReference>
<dbReference type="HOGENOM" id="CLU_000604_1_11_11"/>
<keyword evidence="3 5" id="KW-0067">ATP-binding</keyword>